<dbReference type="SUPFAM" id="SSF53098">
    <property type="entry name" value="Ribonuclease H-like"/>
    <property type="match status" value="1"/>
</dbReference>
<sequence length="132" mass="15037">MLISIIVAECHSSSEAGRFGFHKTLARIKHNFLWPRMHSTVKEFLCNYDICQRNKSDYMRPTGLLQPLPIPTKIWTKISMDFVEGFPPSNGNTVIIVVVDRLTRYAHFVPLRHPFIAVTVAKAFAAECFQAS</sequence>
<dbReference type="AlphaFoldDB" id="A0AAD5IPF2"/>
<gene>
    <name evidence="2" type="ORF">LWI28_007825</name>
</gene>
<dbReference type="PANTHER" id="PTHR47266">
    <property type="entry name" value="ENDONUCLEASE-RELATED"/>
    <property type="match status" value="1"/>
</dbReference>
<dbReference type="InterPro" id="IPR012337">
    <property type="entry name" value="RNaseH-like_sf"/>
</dbReference>
<feature type="domain" description="Integrase zinc-binding" evidence="1">
    <location>
        <begin position="6"/>
        <end position="56"/>
    </location>
</feature>
<keyword evidence="3" id="KW-1185">Reference proteome</keyword>
<dbReference type="Gene3D" id="3.30.420.10">
    <property type="entry name" value="Ribonuclease H-like superfamily/Ribonuclease H"/>
    <property type="match status" value="1"/>
</dbReference>
<dbReference type="EMBL" id="JAJSOW010000103">
    <property type="protein sequence ID" value="KAI9173867.1"/>
    <property type="molecule type" value="Genomic_DNA"/>
</dbReference>
<dbReference type="Gene3D" id="1.10.340.70">
    <property type="match status" value="1"/>
</dbReference>
<comment type="caution">
    <text evidence="2">The sequence shown here is derived from an EMBL/GenBank/DDBJ whole genome shotgun (WGS) entry which is preliminary data.</text>
</comment>
<dbReference type="InterPro" id="IPR041588">
    <property type="entry name" value="Integrase_H2C2"/>
</dbReference>
<reference evidence="2" key="2">
    <citation type="submission" date="2023-02" db="EMBL/GenBank/DDBJ databases">
        <authorList>
            <person name="Swenson N.G."/>
            <person name="Wegrzyn J.L."/>
            <person name="Mcevoy S.L."/>
        </authorList>
    </citation>
    <scope>NUCLEOTIDE SEQUENCE</scope>
    <source>
        <strain evidence="2">91603</strain>
        <tissue evidence="2">Leaf</tissue>
    </source>
</reference>
<evidence type="ECO:0000313" key="3">
    <source>
        <dbReference type="Proteomes" id="UP001064489"/>
    </source>
</evidence>
<reference evidence="2" key="1">
    <citation type="journal article" date="2022" name="Plant J.">
        <title>Strategies of tolerance reflected in two North American maple genomes.</title>
        <authorList>
            <person name="McEvoy S.L."/>
            <person name="Sezen U.U."/>
            <person name="Trouern-Trend A."/>
            <person name="McMahon S.M."/>
            <person name="Schaberg P.G."/>
            <person name="Yang J."/>
            <person name="Wegrzyn J.L."/>
            <person name="Swenson N.G."/>
        </authorList>
    </citation>
    <scope>NUCLEOTIDE SEQUENCE</scope>
    <source>
        <strain evidence="2">91603</strain>
    </source>
</reference>
<dbReference type="InterPro" id="IPR036397">
    <property type="entry name" value="RNaseH_sf"/>
</dbReference>
<proteinExistence type="predicted"/>
<dbReference type="GO" id="GO:0003676">
    <property type="term" value="F:nucleic acid binding"/>
    <property type="evidence" value="ECO:0007669"/>
    <property type="project" value="InterPro"/>
</dbReference>
<dbReference type="Pfam" id="PF17921">
    <property type="entry name" value="Integrase_H2C2"/>
    <property type="match status" value="1"/>
</dbReference>
<dbReference type="Proteomes" id="UP001064489">
    <property type="component" value="Chromosome 8"/>
</dbReference>
<organism evidence="2 3">
    <name type="scientific">Acer negundo</name>
    <name type="common">Box elder</name>
    <dbReference type="NCBI Taxonomy" id="4023"/>
    <lineage>
        <taxon>Eukaryota</taxon>
        <taxon>Viridiplantae</taxon>
        <taxon>Streptophyta</taxon>
        <taxon>Embryophyta</taxon>
        <taxon>Tracheophyta</taxon>
        <taxon>Spermatophyta</taxon>
        <taxon>Magnoliopsida</taxon>
        <taxon>eudicotyledons</taxon>
        <taxon>Gunneridae</taxon>
        <taxon>Pentapetalae</taxon>
        <taxon>rosids</taxon>
        <taxon>malvids</taxon>
        <taxon>Sapindales</taxon>
        <taxon>Sapindaceae</taxon>
        <taxon>Hippocastanoideae</taxon>
        <taxon>Acereae</taxon>
        <taxon>Acer</taxon>
    </lineage>
</organism>
<dbReference type="InterPro" id="IPR052160">
    <property type="entry name" value="Gypsy_RT_Integrase-like"/>
</dbReference>
<protein>
    <recommendedName>
        <fullName evidence="1">Integrase zinc-binding domain-containing protein</fullName>
    </recommendedName>
</protein>
<accession>A0AAD5IPF2</accession>
<evidence type="ECO:0000259" key="1">
    <source>
        <dbReference type="Pfam" id="PF17921"/>
    </source>
</evidence>
<evidence type="ECO:0000313" key="2">
    <source>
        <dbReference type="EMBL" id="KAI9173867.1"/>
    </source>
</evidence>
<name>A0AAD5IPF2_ACENE</name>